<dbReference type="FunFam" id="3.10.20.370:FF:000001">
    <property type="entry name" value="Retrovirus-related Pol polyprotein from transposon 17.6-like protein"/>
    <property type="match status" value="1"/>
</dbReference>
<dbReference type="Gene3D" id="2.40.70.10">
    <property type="entry name" value="Acid Proteases"/>
    <property type="match status" value="1"/>
</dbReference>
<evidence type="ECO:0000313" key="5">
    <source>
        <dbReference type="Proteomes" id="UP000257109"/>
    </source>
</evidence>
<reference evidence="4" key="1">
    <citation type="submission" date="2018-05" db="EMBL/GenBank/DDBJ databases">
        <title>Draft genome of Mucuna pruriens seed.</title>
        <authorList>
            <person name="Nnadi N.E."/>
            <person name="Vos R."/>
            <person name="Hasami M.H."/>
            <person name="Devisetty U.K."/>
            <person name="Aguiy J.C."/>
        </authorList>
    </citation>
    <scope>NUCLEOTIDE SEQUENCE [LARGE SCALE GENOMIC DNA]</scope>
    <source>
        <strain evidence="4">JCA_2017</strain>
    </source>
</reference>
<dbReference type="InterPro" id="IPR021109">
    <property type="entry name" value="Peptidase_aspartic_dom_sf"/>
</dbReference>
<dbReference type="Gene3D" id="3.10.20.370">
    <property type="match status" value="1"/>
</dbReference>
<comment type="caution">
    <text evidence="4">The sequence shown here is derived from an EMBL/GenBank/DDBJ whole genome shotgun (WGS) entry which is preliminary data.</text>
</comment>
<gene>
    <name evidence="4" type="primary">pol</name>
    <name evidence="4" type="ORF">CR513_31689</name>
</gene>
<dbReference type="InterPro" id="IPR041577">
    <property type="entry name" value="RT_RNaseH_2"/>
</dbReference>
<dbReference type="InterPro" id="IPR005162">
    <property type="entry name" value="Retrotrans_gag_dom"/>
</dbReference>
<feature type="domain" description="Reverse transcriptase/retrotransposon-derived protein RNase H-like" evidence="3">
    <location>
        <begin position="618"/>
        <end position="714"/>
    </location>
</feature>
<accession>A0A371G8M4</accession>
<keyword evidence="5" id="KW-1185">Reference proteome</keyword>
<dbReference type="Pfam" id="PF03732">
    <property type="entry name" value="Retrotrans_gag"/>
    <property type="match status" value="1"/>
</dbReference>
<protein>
    <submittedName>
        <fullName evidence="4">Retrovirus-related Pol polyprotein</fullName>
    </submittedName>
</protein>
<dbReference type="AlphaFoldDB" id="A0A371G8M4"/>
<dbReference type="CDD" id="cd00303">
    <property type="entry name" value="retropepsin_like"/>
    <property type="match status" value="1"/>
</dbReference>
<dbReference type="InterPro" id="IPR043502">
    <property type="entry name" value="DNA/RNA_pol_sf"/>
</dbReference>
<evidence type="ECO:0000313" key="4">
    <source>
        <dbReference type="EMBL" id="RDX86908.1"/>
    </source>
</evidence>
<dbReference type="PANTHER" id="PTHR33067">
    <property type="entry name" value="RNA-DIRECTED DNA POLYMERASE-RELATED"/>
    <property type="match status" value="1"/>
</dbReference>
<feature type="domain" description="Retrotransposon gag" evidence="2">
    <location>
        <begin position="2"/>
        <end position="62"/>
    </location>
</feature>
<dbReference type="EMBL" id="QJKJ01006377">
    <property type="protein sequence ID" value="RDX86908.1"/>
    <property type="molecule type" value="Genomic_DNA"/>
</dbReference>
<dbReference type="Gene3D" id="3.30.70.270">
    <property type="match status" value="1"/>
</dbReference>
<evidence type="ECO:0000256" key="1">
    <source>
        <dbReference type="SAM" id="MobiDB-lite"/>
    </source>
</evidence>
<feature type="compositionally biased region" description="Polar residues" evidence="1">
    <location>
        <begin position="117"/>
        <end position="136"/>
    </location>
</feature>
<organism evidence="4 5">
    <name type="scientific">Mucuna pruriens</name>
    <name type="common">Velvet bean</name>
    <name type="synonym">Dolichos pruriens</name>
    <dbReference type="NCBI Taxonomy" id="157652"/>
    <lineage>
        <taxon>Eukaryota</taxon>
        <taxon>Viridiplantae</taxon>
        <taxon>Streptophyta</taxon>
        <taxon>Embryophyta</taxon>
        <taxon>Tracheophyta</taxon>
        <taxon>Spermatophyta</taxon>
        <taxon>Magnoliopsida</taxon>
        <taxon>eudicotyledons</taxon>
        <taxon>Gunneridae</taxon>
        <taxon>Pentapetalae</taxon>
        <taxon>rosids</taxon>
        <taxon>fabids</taxon>
        <taxon>Fabales</taxon>
        <taxon>Fabaceae</taxon>
        <taxon>Papilionoideae</taxon>
        <taxon>50 kb inversion clade</taxon>
        <taxon>NPAAA clade</taxon>
        <taxon>indigoferoid/millettioid clade</taxon>
        <taxon>Phaseoleae</taxon>
        <taxon>Mucuna</taxon>
    </lineage>
</organism>
<name>A0A371G8M4_MUCPR</name>
<dbReference type="InterPro" id="IPR043128">
    <property type="entry name" value="Rev_trsase/Diguanyl_cyclase"/>
</dbReference>
<proteinExistence type="predicted"/>
<feature type="region of interest" description="Disordered" evidence="1">
    <location>
        <begin position="117"/>
        <end position="137"/>
    </location>
</feature>
<dbReference type="Pfam" id="PF17919">
    <property type="entry name" value="RT_RNaseH_2"/>
    <property type="match status" value="1"/>
</dbReference>
<evidence type="ECO:0000259" key="3">
    <source>
        <dbReference type="Pfam" id="PF17919"/>
    </source>
</evidence>
<dbReference type="CDD" id="cd09274">
    <property type="entry name" value="RNase_HI_RT_Ty3"/>
    <property type="match status" value="1"/>
</dbReference>
<evidence type="ECO:0000259" key="2">
    <source>
        <dbReference type="Pfam" id="PF03732"/>
    </source>
</evidence>
<dbReference type="OrthoDB" id="1429195at2759"/>
<feature type="non-terminal residue" evidence="4">
    <location>
        <position position="1"/>
    </location>
</feature>
<dbReference type="Proteomes" id="UP000257109">
    <property type="component" value="Unassembled WGS sequence"/>
</dbReference>
<dbReference type="PANTHER" id="PTHR33067:SF9">
    <property type="entry name" value="RNA-DIRECTED DNA POLYMERASE"/>
    <property type="match status" value="1"/>
</dbReference>
<dbReference type="SUPFAM" id="SSF56672">
    <property type="entry name" value="DNA/RNA polymerases"/>
    <property type="match status" value="1"/>
</dbReference>
<feature type="region of interest" description="Disordered" evidence="1">
    <location>
        <begin position="454"/>
        <end position="473"/>
    </location>
</feature>
<sequence length="736" mass="83057">MFSEKFFLASRIATIRKEICGIRKLTSERLHEYWERFNKLCATCPHHQISEKLLIQYFYEGLIMMDKSMIDAASGGALMDKILATTRYLIPNMASNTQQFGTRGVVASRAVNETQRQYSNQRFGSTQNTPQNQNRYQPLVPKYQAPPFRQQPQQPQQLEGEINFPLLEAIKQILKYAKLVKDLCTYKRKKLKGGVEMGRSVSALIKKKQVSALTQLVMPKKCRDHSTFIVPCTIGDCTFVDAVLDLGASINVMPSLVYKSLNFGDLEPAGVIIQLANKSIAHPLSIQEDVLLRINELIFPADFYVLDMKDEPSSKGSTLILGRSFFMTARTKIDVHVGTLSMKFSDNMVQFNIFEAMKHPTENHSIFGIDVMELLVDDYIQLDISLSKFFDFVNVADVPDFFDFVADVFDFADLVNFECMCERGKECSIQPSPHPDNRVHTRTIESAPGIRICSRQSSPHSASKPPPPPLPSEKLKPLLEHLKGWQATCIFILHRQINTRPPSLARSAHLPTLGCCLAYATPQAPSKESFMEVFMDDFKMYDHSFDACLESLSRVLDRCIETNLVLNFEKCHFMVIEGIVLGHLVSNIGIEVDKAKIDIIASLSHPASVLEVRSFLGHPCIEAFQELKKRLTTIPILQAPNWELPFELMCDASNLALGVVLGQRVGKHSHVIAYASRTLDLAQANYTTIEKELLAIVFALDKFCSYLLGSKIVIFSNHANLKFLLKKHDAKLRLIR</sequence>